<dbReference type="InterPro" id="IPR001179">
    <property type="entry name" value="PPIase_FKBP_dom"/>
</dbReference>
<dbReference type="EC" id="5.2.1.8" evidence="2 5"/>
<dbReference type="GO" id="GO:0003755">
    <property type="term" value="F:peptidyl-prolyl cis-trans isomerase activity"/>
    <property type="evidence" value="ECO:0007669"/>
    <property type="project" value="UniProtKB-KW"/>
</dbReference>
<dbReference type="PANTHER" id="PTHR10516">
    <property type="entry name" value="PEPTIDYL-PROLYL CIS-TRANS ISOMERASE"/>
    <property type="match status" value="1"/>
</dbReference>
<evidence type="ECO:0000256" key="4">
    <source>
        <dbReference type="ARBA" id="ARBA00023235"/>
    </source>
</evidence>
<evidence type="ECO:0000256" key="5">
    <source>
        <dbReference type="PROSITE-ProRule" id="PRU00277"/>
    </source>
</evidence>
<comment type="catalytic activity">
    <reaction evidence="1 5">
        <text>[protein]-peptidylproline (omega=180) = [protein]-peptidylproline (omega=0)</text>
        <dbReference type="Rhea" id="RHEA:16237"/>
        <dbReference type="Rhea" id="RHEA-COMP:10747"/>
        <dbReference type="Rhea" id="RHEA-COMP:10748"/>
        <dbReference type="ChEBI" id="CHEBI:83833"/>
        <dbReference type="ChEBI" id="CHEBI:83834"/>
        <dbReference type="EC" id="5.2.1.8"/>
    </reaction>
</comment>
<sequence>MKQILTVAPIDAPSPKTNDSITADYVGTLVSNGQKFDSSIDRGQPFTFIIGQGSVIRGWDEGFLSMKIGEKAILKLRSDYAYGVRGSPPKIPSSSDLYFEVELIDIN</sequence>
<proteinExistence type="predicted"/>
<evidence type="ECO:0000313" key="7">
    <source>
        <dbReference type="EMBL" id="OEU08602.1"/>
    </source>
</evidence>
<dbReference type="KEGG" id="fcy:FRACYDRAFT_196314"/>
<name>A0A1E7ERR0_9STRA</name>
<dbReference type="Gene3D" id="3.10.50.40">
    <property type="match status" value="1"/>
</dbReference>
<dbReference type="SUPFAM" id="SSF54534">
    <property type="entry name" value="FKBP-like"/>
    <property type="match status" value="1"/>
</dbReference>
<dbReference type="Proteomes" id="UP000095751">
    <property type="component" value="Unassembled WGS sequence"/>
</dbReference>
<keyword evidence="4 5" id="KW-0413">Isomerase</keyword>
<accession>A0A1E7ERR0</accession>
<dbReference type="InParanoid" id="A0A1E7ERR0"/>
<evidence type="ECO:0000259" key="6">
    <source>
        <dbReference type="PROSITE" id="PS50059"/>
    </source>
</evidence>
<dbReference type="PROSITE" id="PS50059">
    <property type="entry name" value="FKBP_PPIASE"/>
    <property type="match status" value="1"/>
</dbReference>
<feature type="non-terminal residue" evidence="7">
    <location>
        <position position="107"/>
    </location>
</feature>
<dbReference type="Pfam" id="PF00254">
    <property type="entry name" value="FKBP_C"/>
    <property type="match status" value="1"/>
</dbReference>
<evidence type="ECO:0000256" key="3">
    <source>
        <dbReference type="ARBA" id="ARBA00023110"/>
    </source>
</evidence>
<dbReference type="OrthoDB" id="1902587at2759"/>
<dbReference type="FunFam" id="3.10.50.40:FF:000006">
    <property type="entry name" value="Peptidyl-prolyl cis-trans isomerase"/>
    <property type="match status" value="1"/>
</dbReference>
<evidence type="ECO:0000313" key="8">
    <source>
        <dbReference type="Proteomes" id="UP000095751"/>
    </source>
</evidence>
<organism evidence="7 8">
    <name type="scientific">Fragilariopsis cylindrus CCMP1102</name>
    <dbReference type="NCBI Taxonomy" id="635003"/>
    <lineage>
        <taxon>Eukaryota</taxon>
        <taxon>Sar</taxon>
        <taxon>Stramenopiles</taxon>
        <taxon>Ochrophyta</taxon>
        <taxon>Bacillariophyta</taxon>
        <taxon>Bacillariophyceae</taxon>
        <taxon>Bacillariophycidae</taxon>
        <taxon>Bacillariales</taxon>
        <taxon>Bacillariaceae</taxon>
        <taxon>Fragilariopsis</taxon>
    </lineage>
</organism>
<keyword evidence="8" id="KW-1185">Reference proteome</keyword>
<reference evidence="7 8" key="1">
    <citation type="submission" date="2016-09" db="EMBL/GenBank/DDBJ databases">
        <title>Extensive genetic diversity and differential bi-allelic expression allows diatom success in the polar Southern Ocean.</title>
        <authorList>
            <consortium name="DOE Joint Genome Institute"/>
            <person name="Mock T."/>
            <person name="Otillar R.P."/>
            <person name="Strauss J."/>
            <person name="Dupont C."/>
            <person name="Frickenhaus S."/>
            <person name="Maumus F."/>
            <person name="Mcmullan M."/>
            <person name="Sanges R."/>
            <person name="Schmutz J."/>
            <person name="Toseland A."/>
            <person name="Valas R."/>
            <person name="Veluchamy A."/>
            <person name="Ward B.J."/>
            <person name="Allen A."/>
            <person name="Barry K."/>
            <person name="Falciatore A."/>
            <person name="Ferrante M."/>
            <person name="Fortunato A.E."/>
            <person name="Gloeckner G."/>
            <person name="Gruber A."/>
            <person name="Hipkin R."/>
            <person name="Janech M."/>
            <person name="Kroth P."/>
            <person name="Leese F."/>
            <person name="Lindquist E."/>
            <person name="Lyon B.R."/>
            <person name="Martin J."/>
            <person name="Mayer C."/>
            <person name="Parker M."/>
            <person name="Quesneville H."/>
            <person name="Raymond J."/>
            <person name="Uhlig C."/>
            <person name="Valentin K.U."/>
            <person name="Worden A.Z."/>
            <person name="Armbrust E.V."/>
            <person name="Bowler C."/>
            <person name="Green B."/>
            <person name="Moulton V."/>
            <person name="Van Oosterhout C."/>
            <person name="Grigoriev I."/>
        </authorList>
    </citation>
    <scope>NUCLEOTIDE SEQUENCE [LARGE SCALE GENOMIC DNA]</scope>
    <source>
        <strain evidence="7 8">CCMP1102</strain>
    </source>
</reference>
<gene>
    <name evidence="7" type="ORF">FRACYDRAFT_196314</name>
</gene>
<keyword evidence="3 5" id="KW-0697">Rotamase</keyword>
<dbReference type="InterPro" id="IPR046357">
    <property type="entry name" value="PPIase_dom_sf"/>
</dbReference>
<dbReference type="EMBL" id="KV784379">
    <property type="protein sequence ID" value="OEU08602.1"/>
    <property type="molecule type" value="Genomic_DNA"/>
</dbReference>
<protein>
    <recommendedName>
        <fullName evidence="2 5">peptidylprolyl isomerase</fullName>
        <ecNumber evidence="2 5">5.2.1.8</ecNumber>
    </recommendedName>
</protein>
<feature type="domain" description="PPIase FKBP-type" evidence="6">
    <location>
        <begin position="18"/>
        <end position="107"/>
    </location>
</feature>
<dbReference type="PANTHER" id="PTHR10516:SF443">
    <property type="entry name" value="FK506-BINDING PROTEIN 59-RELATED"/>
    <property type="match status" value="1"/>
</dbReference>
<dbReference type="AlphaFoldDB" id="A0A1E7ERR0"/>
<dbReference type="InterPro" id="IPR050689">
    <property type="entry name" value="FKBP-type_PPIase"/>
</dbReference>
<evidence type="ECO:0000256" key="1">
    <source>
        <dbReference type="ARBA" id="ARBA00000971"/>
    </source>
</evidence>
<evidence type="ECO:0000256" key="2">
    <source>
        <dbReference type="ARBA" id="ARBA00013194"/>
    </source>
</evidence>